<dbReference type="SUPFAM" id="SSF161098">
    <property type="entry name" value="MetI-like"/>
    <property type="match status" value="1"/>
</dbReference>
<reference evidence="9 10" key="1">
    <citation type="journal article" date="2019" name="Int. J. Syst. Evol. Microbiol.">
        <title>The Global Catalogue of Microorganisms (GCM) 10K type strain sequencing project: providing services to taxonomists for standard genome sequencing and annotation.</title>
        <authorList>
            <consortium name="The Broad Institute Genomics Platform"/>
            <consortium name="The Broad Institute Genome Sequencing Center for Infectious Disease"/>
            <person name="Wu L."/>
            <person name="Ma J."/>
        </authorList>
    </citation>
    <scope>NUCLEOTIDE SEQUENCE [LARGE SCALE GENOMIC DNA]</scope>
    <source>
        <strain evidence="9 10">JCM 14736</strain>
    </source>
</reference>
<evidence type="ECO:0000256" key="7">
    <source>
        <dbReference type="RuleBase" id="RU363032"/>
    </source>
</evidence>
<comment type="caution">
    <text evidence="9">The sequence shown here is derived from an EMBL/GenBank/DDBJ whole genome shotgun (WGS) entry which is preliminary data.</text>
</comment>
<dbReference type="Proteomes" id="UP001500851">
    <property type="component" value="Unassembled WGS sequence"/>
</dbReference>
<evidence type="ECO:0000256" key="1">
    <source>
        <dbReference type="ARBA" id="ARBA00004651"/>
    </source>
</evidence>
<dbReference type="InterPro" id="IPR000515">
    <property type="entry name" value="MetI-like"/>
</dbReference>
<evidence type="ECO:0000256" key="5">
    <source>
        <dbReference type="ARBA" id="ARBA00022989"/>
    </source>
</evidence>
<evidence type="ECO:0000256" key="3">
    <source>
        <dbReference type="ARBA" id="ARBA00022475"/>
    </source>
</evidence>
<dbReference type="PANTHER" id="PTHR43386:SF1">
    <property type="entry name" value="D,D-DIPEPTIDE TRANSPORT SYSTEM PERMEASE PROTEIN DDPC-RELATED"/>
    <property type="match status" value="1"/>
</dbReference>
<comment type="similarity">
    <text evidence="7">Belongs to the binding-protein-dependent transport system permease family.</text>
</comment>
<name>A0ABN2LA39_9MICO</name>
<dbReference type="EMBL" id="BAAAOB010000001">
    <property type="protein sequence ID" value="GAA1781078.1"/>
    <property type="molecule type" value="Genomic_DNA"/>
</dbReference>
<keyword evidence="6 7" id="KW-0472">Membrane</keyword>
<sequence>MTATAPAPRTAARSTFWSRARRSRTLAIGTGLALLLVLVAILAPVIAPYSPTAQDLTAGLLPPSPAHWLGTDELGRDVLSRILHAAQTDLRIAVTAALAPFVIGVAVGLLSGYFGGAVDWTLSRLVDTVIAFPFYIIVIALVFALGAGEFGIVVAFALVGWTGYARVIRALAASMRDAGWVRAARGGGLSHARVILRHLLPNALPQAIVLLMTEIVLIMVAIVTLGYLGLGVRPPTPDWGAMLAEAQPFITTNWWLGVGPGLAVVLTGVALSLIADGLGDAWRVKR</sequence>
<evidence type="ECO:0000313" key="9">
    <source>
        <dbReference type="EMBL" id="GAA1781078.1"/>
    </source>
</evidence>
<gene>
    <name evidence="9" type="ORF">GCM10009768_07560</name>
</gene>
<keyword evidence="5 7" id="KW-1133">Transmembrane helix</keyword>
<dbReference type="InterPro" id="IPR050366">
    <property type="entry name" value="BP-dependent_transpt_permease"/>
</dbReference>
<dbReference type="Pfam" id="PF00528">
    <property type="entry name" value="BPD_transp_1"/>
    <property type="match status" value="1"/>
</dbReference>
<keyword evidence="2 7" id="KW-0813">Transport</keyword>
<dbReference type="Pfam" id="PF12911">
    <property type="entry name" value="OppC_N"/>
    <property type="match status" value="1"/>
</dbReference>
<accession>A0ABN2LA39</accession>
<evidence type="ECO:0000313" key="10">
    <source>
        <dbReference type="Proteomes" id="UP001500851"/>
    </source>
</evidence>
<keyword evidence="10" id="KW-1185">Reference proteome</keyword>
<dbReference type="PANTHER" id="PTHR43386">
    <property type="entry name" value="OLIGOPEPTIDE TRANSPORT SYSTEM PERMEASE PROTEIN APPC"/>
    <property type="match status" value="1"/>
</dbReference>
<feature type="transmembrane region" description="Helical" evidence="7">
    <location>
        <begin position="254"/>
        <end position="278"/>
    </location>
</feature>
<dbReference type="InterPro" id="IPR035906">
    <property type="entry name" value="MetI-like_sf"/>
</dbReference>
<evidence type="ECO:0000256" key="4">
    <source>
        <dbReference type="ARBA" id="ARBA00022692"/>
    </source>
</evidence>
<evidence type="ECO:0000256" key="6">
    <source>
        <dbReference type="ARBA" id="ARBA00023136"/>
    </source>
</evidence>
<dbReference type="InterPro" id="IPR025966">
    <property type="entry name" value="OppC_N"/>
</dbReference>
<feature type="transmembrane region" description="Helical" evidence="7">
    <location>
        <begin position="92"/>
        <end position="113"/>
    </location>
</feature>
<evidence type="ECO:0000259" key="8">
    <source>
        <dbReference type="PROSITE" id="PS50928"/>
    </source>
</evidence>
<feature type="transmembrane region" description="Helical" evidence="7">
    <location>
        <begin position="26"/>
        <end position="47"/>
    </location>
</feature>
<comment type="subcellular location">
    <subcellularLocation>
        <location evidence="1 7">Cell membrane</location>
        <topology evidence="1 7">Multi-pass membrane protein</topology>
    </subcellularLocation>
</comment>
<feature type="domain" description="ABC transmembrane type-1" evidence="8">
    <location>
        <begin position="86"/>
        <end position="275"/>
    </location>
</feature>
<keyword evidence="4 7" id="KW-0812">Transmembrane</keyword>
<keyword evidence="3" id="KW-1003">Cell membrane</keyword>
<protein>
    <submittedName>
        <fullName evidence="9">ABC transporter permease</fullName>
    </submittedName>
</protein>
<dbReference type="PROSITE" id="PS50928">
    <property type="entry name" value="ABC_TM1"/>
    <property type="match status" value="1"/>
</dbReference>
<proteinExistence type="inferred from homology"/>
<dbReference type="Gene3D" id="1.10.3720.10">
    <property type="entry name" value="MetI-like"/>
    <property type="match status" value="1"/>
</dbReference>
<feature type="transmembrane region" description="Helical" evidence="7">
    <location>
        <begin position="207"/>
        <end position="230"/>
    </location>
</feature>
<organism evidence="9 10">
    <name type="scientific">Leucobacter iarius</name>
    <dbReference type="NCBI Taxonomy" id="333963"/>
    <lineage>
        <taxon>Bacteria</taxon>
        <taxon>Bacillati</taxon>
        <taxon>Actinomycetota</taxon>
        <taxon>Actinomycetes</taxon>
        <taxon>Micrococcales</taxon>
        <taxon>Microbacteriaceae</taxon>
        <taxon>Leucobacter</taxon>
    </lineage>
</organism>
<dbReference type="RefSeq" id="WP_344029517.1">
    <property type="nucleotide sequence ID" value="NZ_BAAAOB010000001.1"/>
</dbReference>
<evidence type="ECO:0000256" key="2">
    <source>
        <dbReference type="ARBA" id="ARBA00022448"/>
    </source>
</evidence>
<dbReference type="CDD" id="cd06261">
    <property type="entry name" value="TM_PBP2"/>
    <property type="match status" value="1"/>
</dbReference>